<feature type="region of interest" description="Disordered" evidence="4">
    <location>
        <begin position="250"/>
        <end position="339"/>
    </location>
</feature>
<feature type="compositionally biased region" description="Basic residues" evidence="4">
    <location>
        <begin position="688"/>
        <end position="699"/>
    </location>
</feature>
<organism evidence="6 7">
    <name type="scientific">Sporothrix epigloea</name>
    <dbReference type="NCBI Taxonomy" id="1892477"/>
    <lineage>
        <taxon>Eukaryota</taxon>
        <taxon>Fungi</taxon>
        <taxon>Dikarya</taxon>
        <taxon>Ascomycota</taxon>
        <taxon>Pezizomycotina</taxon>
        <taxon>Sordariomycetes</taxon>
        <taxon>Sordariomycetidae</taxon>
        <taxon>Ophiostomatales</taxon>
        <taxon>Ophiostomataceae</taxon>
        <taxon>Sporothrix</taxon>
    </lineage>
</organism>
<feature type="compositionally biased region" description="Basic and acidic residues" evidence="4">
    <location>
        <begin position="454"/>
        <end position="467"/>
    </location>
</feature>
<keyword evidence="2" id="KW-0963">Cytoplasm</keyword>
<feature type="compositionally biased region" description="Polar residues" evidence="4">
    <location>
        <begin position="306"/>
        <end position="328"/>
    </location>
</feature>
<feature type="domain" description="Centrosomin N-terminal motif 1" evidence="5">
    <location>
        <begin position="41"/>
        <end position="107"/>
    </location>
</feature>
<reference evidence="6 7" key="1">
    <citation type="submission" date="2024-01" db="EMBL/GenBank/DDBJ databases">
        <authorList>
            <person name="Allen C."/>
            <person name="Tagirdzhanova G."/>
        </authorList>
    </citation>
    <scope>NUCLEOTIDE SEQUENCE [LARGE SCALE GENOMIC DNA]</scope>
    <source>
        <strain evidence="6 7">CBS 573.63</strain>
    </source>
</reference>
<evidence type="ECO:0000256" key="4">
    <source>
        <dbReference type="SAM" id="MobiDB-lite"/>
    </source>
</evidence>
<accession>A0ABP0D305</accession>
<name>A0ABP0D305_9PEZI</name>
<gene>
    <name evidence="6" type="ORF">SEPCBS57363_000144</name>
</gene>
<keyword evidence="3" id="KW-0175">Coiled coil</keyword>
<feature type="compositionally biased region" description="Polar residues" evidence="4">
    <location>
        <begin position="434"/>
        <end position="453"/>
    </location>
</feature>
<feature type="compositionally biased region" description="Basic and acidic residues" evidence="4">
    <location>
        <begin position="403"/>
        <end position="419"/>
    </location>
</feature>
<dbReference type="EMBL" id="CAWUOM010000001">
    <property type="protein sequence ID" value="CAK7262590.1"/>
    <property type="molecule type" value="Genomic_DNA"/>
</dbReference>
<evidence type="ECO:0000259" key="5">
    <source>
        <dbReference type="Pfam" id="PF07989"/>
    </source>
</evidence>
<keyword evidence="7" id="KW-1185">Reference proteome</keyword>
<evidence type="ECO:0000313" key="7">
    <source>
        <dbReference type="Proteomes" id="UP001642501"/>
    </source>
</evidence>
<feature type="region of interest" description="Disordered" evidence="4">
    <location>
        <begin position="828"/>
        <end position="875"/>
    </location>
</feature>
<sequence>MASSLDLRGVQSSPARPFFDISRPKSSIGHLDSGKKKGVGLKEMELTLTNLHKQNFDLKLELYHRREKQSSLEERCEALETEKQELETINDRLMSELEMRDKAVEEAVAMIVSLEARMEELLQERELFAKEQFFATDERLRNAYSSALDDTSKDKTESVTSMDDTREAQTAATDSHRHINRMPSFMSDRSELTENLRSVYLGARMSSLNSLPRMPEDNDADLRDVANRIASPSLSVLSESSFLSIYGKRREVPSNASPSQQPRRPMSLATCIPDNAHSTPNSFPMTNNTNESAATNLADAQAPPAAQTSTNAEHTEQKSANASTSPAVQRSNSSRRSQNQNINTAALHSLTDFLETNSPLRQLEHMELPTRARNDASQPTASGHDLGDIERLACHLRQHELGKSYTRQEKKDALRRVRTDGPFVRGPNLPPTPDTVSTSTLRRYKNSNDTLSQPEKDSNGSNRERSHVAVSDNHTSLSASDKRFLSSMESFIDSIPDGQPPSTSAFNSRRHEIGGRGNYFDNRLHIPPRPRSADETTISHHGRGSVWGDSESSDDDMDIDGNDSASLHDYWLRESLRPTGQPPAPSRSKTRRIGRVSPDLFSFPTTSNGWATTAMFGSLGGQGYEGHQGFQSQTFQKYRDSAPLAQTLDALGASLPTPTAGIFGPDGLITRPLPYGVSGVPSGPPPPPHRRSSLHAHTRSAHENFSRSGSRHGTASGAPVIQSATPENVKPLNRSPTRPATTVGKETTSNSGPEPQPIQGSDRATIAAQSDNSALPKQRHYPPASGSNNNPTRSRVLSLFWRSGSHESNAIVTSAGAGALTAQTTAIVPETTNTNTNSISTPAIGMPSRVRHGGFDGDNINSSATPPPILRNPRPVRSCVDKASDEMNVAIAAETKEMSLTSSHTMPAVMSLAAAQVPASPFFGQDTQQQQEVRKKWLGRMSLRNRAG</sequence>
<feature type="region of interest" description="Disordered" evidence="4">
    <location>
        <begin position="148"/>
        <end position="188"/>
    </location>
</feature>
<protein>
    <recommendedName>
        <fullName evidence="5">Centrosomin N-terminal motif 1 domain-containing protein</fullName>
    </recommendedName>
</protein>
<feature type="compositionally biased region" description="Acidic residues" evidence="4">
    <location>
        <begin position="551"/>
        <end position="561"/>
    </location>
</feature>
<comment type="caution">
    <text evidence="6">The sequence shown here is derived from an EMBL/GenBank/DDBJ whole genome shotgun (WGS) entry which is preliminary data.</text>
</comment>
<feature type="compositionally biased region" description="Low complexity" evidence="4">
    <location>
        <begin position="828"/>
        <end position="837"/>
    </location>
</feature>
<feature type="compositionally biased region" description="Polar residues" evidence="4">
    <location>
        <begin position="276"/>
        <end position="295"/>
    </location>
</feature>
<feature type="coiled-coil region" evidence="3">
    <location>
        <begin position="69"/>
        <end position="131"/>
    </location>
</feature>
<feature type="compositionally biased region" description="Low complexity" evidence="4">
    <location>
        <begin position="329"/>
        <end position="339"/>
    </location>
</feature>
<dbReference type="CDD" id="cd14686">
    <property type="entry name" value="bZIP"/>
    <property type="match status" value="1"/>
</dbReference>
<evidence type="ECO:0000256" key="2">
    <source>
        <dbReference type="ARBA" id="ARBA00022490"/>
    </source>
</evidence>
<feature type="compositionally biased region" description="Polar residues" evidence="4">
    <location>
        <begin position="734"/>
        <end position="753"/>
    </location>
</feature>
<feature type="region of interest" description="Disordered" evidence="4">
    <location>
        <begin position="492"/>
        <end position="562"/>
    </location>
</feature>
<evidence type="ECO:0000256" key="3">
    <source>
        <dbReference type="SAM" id="Coils"/>
    </source>
</evidence>
<feature type="region of interest" description="Disordered" evidence="4">
    <location>
        <begin position="674"/>
        <end position="792"/>
    </location>
</feature>
<dbReference type="Pfam" id="PF07989">
    <property type="entry name" value="Cnn_1N"/>
    <property type="match status" value="1"/>
</dbReference>
<feature type="compositionally biased region" description="Basic and acidic residues" evidence="4">
    <location>
        <begin position="150"/>
        <end position="167"/>
    </location>
</feature>
<feature type="region of interest" description="Disordered" evidence="4">
    <location>
        <begin position="403"/>
        <end position="479"/>
    </location>
</feature>
<dbReference type="InterPro" id="IPR012943">
    <property type="entry name" value="Cnn_1N"/>
</dbReference>
<dbReference type="Proteomes" id="UP001642501">
    <property type="component" value="Unassembled WGS sequence"/>
</dbReference>
<evidence type="ECO:0000256" key="1">
    <source>
        <dbReference type="ARBA" id="ARBA00004496"/>
    </source>
</evidence>
<comment type="subcellular location">
    <subcellularLocation>
        <location evidence="1">Cytoplasm</location>
    </subcellularLocation>
</comment>
<proteinExistence type="predicted"/>
<evidence type="ECO:0000313" key="6">
    <source>
        <dbReference type="EMBL" id="CAK7262590.1"/>
    </source>
</evidence>